<dbReference type="Proteomes" id="UP001493153">
    <property type="component" value="Plasmid megaplasmid"/>
</dbReference>
<geneLocation type="plasmid" evidence="2 3">
    <name>megaplasmid</name>
</geneLocation>
<accession>A0ABZ2PWM2</accession>
<dbReference type="SMART" id="SM00558">
    <property type="entry name" value="JmjC"/>
    <property type="match status" value="1"/>
</dbReference>
<dbReference type="Gene3D" id="2.60.120.10">
    <property type="entry name" value="Jelly Rolls"/>
    <property type="match status" value="1"/>
</dbReference>
<proteinExistence type="predicted"/>
<dbReference type="SUPFAM" id="SSF51197">
    <property type="entry name" value="Clavaminate synthase-like"/>
    <property type="match status" value="1"/>
</dbReference>
<gene>
    <name evidence="2" type="ORF">IHE29_01135</name>
</gene>
<protein>
    <submittedName>
        <fullName evidence="2">Cupin-like domain-containing protein</fullName>
    </submittedName>
</protein>
<dbReference type="InterPro" id="IPR014710">
    <property type="entry name" value="RmlC-like_jellyroll"/>
</dbReference>
<dbReference type="InterPro" id="IPR041667">
    <property type="entry name" value="Cupin_8"/>
</dbReference>
<sequence>MNMNNHMQINRVRNISADDFNELVQLYQPFILENAIEDWGALTKWTPTYLRHALGGLQVKCKHSDTHIHPNIGSYYETQKPISRWRYFLKRIRPKSSKEAMSLKSMSFGEYLDLISDPVEGARYYLTGDELLIFNGKWSPELEVLRDDFILPKYFDEQSMNSAGLWFSAKGVRSHLHFDGGGSHNLNAQITGRKYVQMYSPYQMSSLYPYYFTHFSNIGRYNFSKIDVENFSKKKFPLFDGVECHEGEIKKGDLLFVPAYWYHSFKHLDEFNSNINFWWVPESIQLSPVSARDALMRASQKILSKDKVAPFGLLKLINRLEENIIKETFEENGGKLSRSGVQI</sequence>
<dbReference type="InterPro" id="IPR003347">
    <property type="entry name" value="JmjC_dom"/>
</dbReference>
<organism evidence="2 3">
    <name type="scientific">Mycetohabitans rhizoxinica</name>
    <dbReference type="NCBI Taxonomy" id="412963"/>
    <lineage>
        <taxon>Bacteria</taxon>
        <taxon>Pseudomonadati</taxon>
        <taxon>Pseudomonadota</taxon>
        <taxon>Betaproteobacteria</taxon>
        <taxon>Burkholderiales</taxon>
        <taxon>Burkholderiaceae</taxon>
        <taxon>Mycetohabitans</taxon>
    </lineage>
</organism>
<evidence type="ECO:0000259" key="1">
    <source>
        <dbReference type="PROSITE" id="PS51184"/>
    </source>
</evidence>
<dbReference type="PANTHER" id="PTHR12461:SF105">
    <property type="entry name" value="HYPOXIA-INDUCIBLE FACTOR 1-ALPHA INHIBITOR"/>
    <property type="match status" value="1"/>
</dbReference>
<dbReference type="PROSITE" id="PS51184">
    <property type="entry name" value="JMJC"/>
    <property type="match status" value="1"/>
</dbReference>
<reference evidence="2 3" key="1">
    <citation type="submission" date="2020-09" db="EMBL/GenBank/DDBJ databases">
        <title>Genome sequences of Mycetohabitans spp.</title>
        <authorList>
            <person name="Carter M.E."/>
            <person name="Carpenter S.C.D."/>
            <person name="Bogdanove A.J."/>
        </authorList>
    </citation>
    <scope>NUCLEOTIDE SEQUENCE [LARGE SCALE GENOMIC DNA]</scope>
    <source>
        <strain evidence="2 3">B12</strain>
        <plasmid evidence="2 3">megaplasmid</plasmid>
    </source>
</reference>
<name>A0ABZ2PWM2_9BURK</name>
<feature type="domain" description="JmjC" evidence="1">
    <location>
        <begin position="140"/>
        <end position="296"/>
    </location>
</feature>
<dbReference type="PANTHER" id="PTHR12461">
    <property type="entry name" value="HYPOXIA-INDUCIBLE FACTOR 1 ALPHA INHIBITOR-RELATED"/>
    <property type="match status" value="1"/>
</dbReference>
<keyword evidence="2" id="KW-0614">Plasmid</keyword>
<evidence type="ECO:0000313" key="2">
    <source>
        <dbReference type="EMBL" id="WXK37984.1"/>
    </source>
</evidence>
<dbReference type="Pfam" id="PF13621">
    <property type="entry name" value="Cupin_8"/>
    <property type="match status" value="1"/>
</dbReference>
<evidence type="ECO:0000313" key="3">
    <source>
        <dbReference type="Proteomes" id="UP001493153"/>
    </source>
</evidence>
<dbReference type="EMBL" id="CP062175">
    <property type="protein sequence ID" value="WXK37984.1"/>
    <property type="molecule type" value="Genomic_DNA"/>
</dbReference>
<keyword evidence="3" id="KW-1185">Reference proteome</keyword>